<reference evidence="1" key="1">
    <citation type="submission" date="2022-06" db="EMBL/GenBank/DDBJ databases">
        <title>The First Complete Genome of the Simian Malaria Parasite Plasmodium brasilianum.</title>
        <authorList>
            <person name="Bajic M."/>
            <person name="Ravishankar S."/>
        </authorList>
    </citation>
    <scope>NUCLEOTIDE SEQUENCE</scope>
    <source>
        <strain evidence="1">Bolivian I</strain>
    </source>
</reference>
<gene>
    <name evidence="1" type="ORF">MKS88_003968</name>
</gene>
<accession>A0ACB9Y9M7</accession>
<protein>
    <submittedName>
        <fullName evidence="1">Uncharacterized protein</fullName>
    </submittedName>
</protein>
<comment type="caution">
    <text evidence="1">The sequence shown here is derived from an EMBL/GenBank/DDBJ whole genome shotgun (WGS) entry which is preliminary data.</text>
</comment>
<dbReference type="EMBL" id="CM043779">
    <property type="protein sequence ID" value="KAI4837494.1"/>
    <property type="molecule type" value="Genomic_DNA"/>
</dbReference>
<sequence>MKAIFLFVSASAVIFKLSSTTENDNGCFSWIFTGKTKPSLRKSYNSSEDMQKEYLRQKLKEIHIFEEYKNSLWELWLRRQEKEMIEDFEKERKACIKNIKEAFNNFLKYLEDKLMQCNPSMFKDHQSNLHDVCSNWSDDQCIEWFKTHGLDYIMSEFESWFNENISVYNKIMKSKLIKWNKKKKYAWELLPSKFYADRYWERWEKTGLREDPDHYIKVAAYPYWVKSREKENKMWNLLIERINKKYIDDAKIMVTQRYKETMADYNNWITSFYINWIENKLWKEWFKEKKMK</sequence>
<evidence type="ECO:0000313" key="2">
    <source>
        <dbReference type="Proteomes" id="UP001056978"/>
    </source>
</evidence>
<dbReference type="Proteomes" id="UP001056978">
    <property type="component" value="Chromosome 11"/>
</dbReference>
<proteinExistence type="predicted"/>
<evidence type="ECO:0000313" key="1">
    <source>
        <dbReference type="EMBL" id="KAI4837494.1"/>
    </source>
</evidence>
<keyword evidence="2" id="KW-1185">Reference proteome</keyword>
<organism evidence="1 2">
    <name type="scientific">Plasmodium brasilianum</name>
    <dbReference type="NCBI Taxonomy" id="5824"/>
    <lineage>
        <taxon>Eukaryota</taxon>
        <taxon>Sar</taxon>
        <taxon>Alveolata</taxon>
        <taxon>Apicomplexa</taxon>
        <taxon>Aconoidasida</taxon>
        <taxon>Haemosporida</taxon>
        <taxon>Plasmodiidae</taxon>
        <taxon>Plasmodium</taxon>
        <taxon>Plasmodium (Plasmodium)</taxon>
    </lineage>
</organism>
<name>A0ACB9Y9M7_PLABR</name>